<organism evidence="2 3">
    <name type="scientific">Legionella dresdenensis</name>
    <dbReference type="NCBI Taxonomy" id="450200"/>
    <lineage>
        <taxon>Bacteria</taxon>
        <taxon>Pseudomonadati</taxon>
        <taxon>Pseudomonadota</taxon>
        <taxon>Gammaproteobacteria</taxon>
        <taxon>Legionellales</taxon>
        <taxon>Legionellaceae</taxon>
        <taxon>Legionella</taxon>
    </lineage>
</organism>
<protein>
    <recommendedName>
        <fullName evidence="4">Dot/Icm T4SS effector</fullName>
    </recommendedName>
</protein>
<evidence type="ECO:0000256" key="1">
    <source>
        <dbReference type="SAM" id="MobiDB-lite"/>
    </source>
</evidence>
<keyword evidence="3" id="KW-1185">Reference proteome</keyword>
<sequence length="434" mass="49095">MLSQRQTTETDNANEGDSQENRPNQKAFSDALHLAGQLYKATMLLEQSLFDMRYSEKPAAGHNERHQQICSQYRRALADFDRFKSNFIPASANLIQQLYQETARFLFNTLNQKGEEDLDEDLAYFTAQLRDRLKPVWENSIYYQHSYYYSLENNQIKSYKNGGAVSVGSNAVKFDIHTLSSLKRERLVLVNAKNDSEAGQQAKWVLTFRRGDPAINTAWRACVDLIFGSKEVNQVIASIPEASDSVQTIEIYTLRSIKDCSRVFRLLERDRLTSGPNVSVKFKTVDNDIYDQRHGASDQVAVLPQQVILLEVYTRLFEHNYILHGGGVEVNNKLYSASAAAIVKKIEELLKDKVDITQERALAAKQAKTTALLQFIEKELTAKTRPTRTWGAWFFPGARDESTAALYQDILTMIKGPNKTPESAPAPVGMVGSF</sequence>
<name>A0ABV8CGD0_9GAMM</name>
<dbReference type="Proteomes" id="UP001595758">
    <property type="component" value="Unassembled WGS sequence"/>
</dbReference>
<evidence type="ECO:0000313" key="2">
    <source>
        <dbReference type="EMBL" id="MFC3909254.1"/>
    </source>
</evidence>
<feature type="compositionally biased region" description="Polar residues" evidence="1">
    <location>
        <begin position="1"/>
        <end position="11"/>
    </location>
</feature>
<comment type="caution">
    <text evidence="2">The sequence shown here is derived from an EMBL/GenBank/DDBJ whole genome shotgun (WGS) entry which is preliminary data.</text>
</comment>
<proteinExistence type="predicted"/>
<reference evidence="3" key="1">
    <citation type="journal article" date="2019" name="Int. J. Syst. Evol. Microbiol.">
        <title>The Global Catalogue of Microorganisms (GCM) 10K type strain sequencing project: providing services to taxonomists for standard genome sequencing and annotation.</title>
        <authorList>
            <consortium name="The Broad Institute Genomics Platform"/>
            <consortium name="The Broad Institute Genome Sequencing Center for Infectious Disease"/>
            <person name="Wu L."/>
            <person name="Ma J."/>
        </authorList>
    </citation>
    <scope>NUCLEOTIDE SEQUENCE [LARGE SCALE GENOMIC DNA]</scope>
    <source>
        <strain evidence="3">CCUG 59858</strain>
    </source>
</reference>
<dbReference type="RefSeq" id="WP_382343293.1">
    <property type="nucleotide sequence ID" value="NZ_JBHSAB010000022.1"/>
</dbReference>
<evidence type="ECO:0000313" key="3">
    <source>
        <dbReference type="Proteomes" id="UP001595758"/>
    </source>
</evidence>
<evidence type="ECO:0008006" key="4">
    <source>
        <dbReference type="Google" id="ProtNLM"/>
    </source>
</evidence>
<feature type="region of interest" description="Disordered" evidence="1">
    <location>
        <begin position="1"/>
        <end position="26"/>
    </location>
</feature>
<gene>
    <name evidence="2" type="ORF">ACFORL_09235</name>
</gene>
<accession>A0ABV8CGD0</accession>
<dbReference type="EMBL" id="JBHSAB010000022">
    <property type="protein sequence ID" value="MFC3909254.1"/>
    <property type="molecule type" value="Genomic_DNA"/>
</dbReference>